<dbReference type="EMBL" id="VHJB01000032">
    <property type="protein sequence ID" value="TPV41917.1"/>
    <property type="molecule type" value="Genomic_DNA"/>
</dbReference>
<organism evidence="1 2">
    <name type="scientific">Pantoea eucalypti</name>
    <dbReference type="NCBI Taxonomy" id="470933"/>
    <lineage>
        <taxon>Bacteria</taxon>
        <taxon>Pseudomonadati</taxon>
        <taxon>Pseudomonadota</taxon>
        <taxon>Gammaproteobacteria</taxon>
        <taxon>Enterobacterales</taxon>
        <taxon>Erwiniaceae</taxon>
        <taxon>Pantoea</taxon>
    </lineage>
</organism>
<dbReference type="RefSeq" id="WP_008926142.1">
    <property type="nucleotide sequence ID" value="NZ_CP045720.1"/>
</dbReference>
<evidence type="ECO:0000313" key="2">
    <source>
        <dbReference type="Proteomes" id="UP000315469"/>
    </source>
</evidence>
<keyword evidence="2" id="KW-1185">Reference proteome</keyword>
<sequence>MGKTIFSGYGMFITQEDGKYFINYDAGGISNKDVKSEISEEEFNKARLCEQDAYEVIIRTQVRDKINCQQ</sequence>
<dbReference type="GeneID" id="90521408"/>
<dbReference type="Proteomes" id="UP000315469">
    <property type="component" value="Unassembled WGS sequence"/>
</dbReference>
<evidence type="ECO:0000313" key="1">
    <source>
        <dbReference type="EMBL" id="TPV41917.1"/>
    </source>
</evidence>
<accession>A0ABY2ZP97</accession>
<gene>
    <name evidence="1" type="ORF">FJW02_02750</name>
</gene>
<reference evidence="1 2" key="1">
    <citation type="submission" date="2019-06" db="EMBL/GenBank/DDBJ databases">
        <title>Taxogenomics and systematics of the genus Pantoea.</title>
        <authorList>
            <person name="Tambong J.T."/>
        </authorList>
    </citation>
    <scope>NUCLEOTIDE SEQUENCE [LARGE SCALE GENOMIC DNA]</scope>
    <source>
        <strain evidence="1 2">LMG 24197</strain>
    </source>
</reference>
<comment type="caution">
    <text evidence="1">The sequence shown here is derived from an EMBL/GenBank/DDBJ whole genome shotgun (WGS) entry which is preliminary data.</text>
</comment>
<proteinExistence type="predicted"/>
<protein>
    <submittedName>
        <fullName evidence="1">Uncharacterized protein</fullName>
    </submittedName>
</protein>
<name>A0ABY2ZP97_9GAMM</name>